<dbReference type="OrthoDB" id="10309460at2759"/>
<name>A0A1Q9EAQ0_SYMMI</name>
<feature type="region of interest" description="Disordered" evidence="1">
    <location>
        <begin position="241"/>
        <end position="291"/>
    </location>
</feature>
<dbReference type="AlphaFoldDB" id="A0A1Q9EAQ0"/>
<reference evidence="2 3" key="1">
    <citation type="submission" date="2016-02" db="EMBL/GenBank/DDBJ databases">
        <title>Genome analysis of coral dinoflagellate symbionts highlights evolutionary adaptations to a symbiotic lifestyle.</title>
        <authorList>
            <person name="Aranda M."/>
            <person name="Li Y."/>
            <person name="Liew Y.J."/>
            <person name="Baumgarten S."/>
            <person name="Simakov O."/>
            <person name="Wilson M."/>
            <person name="Piel J."/>
            <person name="Ashoor H."/>
            <person name="Bougouffa S."/>
            <person name="Bajic V.B."/>
            <person name="Ryu T."/>
            <person name="Ravasi T."/>
            <person name="Bayer T."/>
            <person name="Micklem G."/>
            <person name="Kim H."/>
            <person name="Bhak J."/>
            <person name="Lajeunesse T.C."/>
            <person name="Voolstra C.R."/>
        </authorList>
    </citation>
    <scope>NUCLEOTIDE SEQUENCE [LARGE SCALE GENOMIC DNA]</scope>
    <source>
        <strain evidence="2 3">CCMP2467</strain>
    </source>
</reference>
<feature type="compositionally biased region" description="Basic and acidic residues" evidence="1">
    <location>
        <begin position="241"/>
        <end position="253"/>
    </location>
</feature>
<evidence type="ECO:0000256" key="1">
    <source>
        <dbReference type="SAM" id="MobiDB-lite"/>
    </source>
</evidence>
<dbReference type="EMBL" id="LSRX01000209">
    <property type="protein sequence ID" value="OLQ04487.1"/>
    <property type="molecule type" value="Genomic_DNA"/>
</dbReference>
<organism evidence="2 3">
    <name type="scientific">Symbiodinium microadriaticum</name>
    <name type="common">Dinoflagellate</name>
    <name type="synonym">Zooxanthella microadriatica</name>
    <dbReference type="NCBI Taxonomy" id="2951"/>
    <lineage>
        <taxon>Eukaryota</taxon>
        <taxon>Sar</taxon>
        <taxon>Alveolata</taxon>
        <taxon>Dinophyceae</taxon>
        <taxon>Suessiales</taxon>
        <taxon>Symbiodiniaceae</taxon>
        <taxon>Symbiodinium</taxon>
    </lineage>
</organism>
<protein>
    <submittedName>
        <fullName evidence="2">Uncharacterized protein</fullName>
    </submittedName>
</protein>
<comment type="caution">
    <text evidence="2">The sequence shown here is derived from an EMBL/GenBank/DDBJ whole genome shotgun (WGS) entry which is preliminary data.</text>
</comment>
<proteinExistence type="predicted"/>
<keyword evidence="3" id="KW-1185">Reference proteome</keyword>
<dbReference type="Proteomes" id="UP000186817">
    <property type="component" value="Unassembled WGS sequence"/>
</dbReference>
<feature type="compositionally biased region" description="Acidic residues" evidence="1">
    <location>
        <begin position="210"/>
        <end position="221"/>
    </location>
</feature>
<evidence type="ECO:0000313" key="3">
    <source>
        <dbReference type="Proteomes" id="UP000186817"/>
    </source>
</evidence>
<feature type="compositionally biased region" description="Basic and acidic residues" evidence="1">
    <location>
        <begin position="188"/>
        <end position="199"/>
    </location>
</feature>
<evidence type="ECO:0000313" key="2">
    <source>
        <dbReference type="EMBL" id="OLQ04487.1"/>
    </source>
</evidence>
<gene>
    <name evidence="2" type="ORF">AK812_SmicGene12407</name>
</gene>
<sequence length="310" mass="34730">MKKRQGPEVLVVLVRTRAKTLKPGELTKYQEPIIDSYRTVRNIREQMAGSYGEALVENKAPFQLKANFFSTLHITDSRVKKILNDWFKDQLTETIQGRGLQQEHKHSGILTVRIERVRDPKALLWVRNDVQGSWRKKPLMQTGRISNNRNPRWGFEDSKTIFTGSFEASIVGAGLGASDIKVAEEADKDGKAGGGKDSDDFNVLDLLPGSDDDEDEEDDDDCQRHLQEQEGYEVYDIFERGRERVPTQDKEDWLATSDASKSIDPSANQESDASGGGPSDKDGEAKAAQDVAESDHWVLLSVLGARKCHQ</sequence>
<feature type="region of interest" description="Disordered" evidence="1">
    <location>
        <begin position="188"/>
        <end position="221"/>
    </location>
</feature>
<accession>A0A1Q9EAQ0</accession>
<feature type="compositionally biased region" description="Polar residues" evidence="1">
    <location>
        <begin position="257"/>
        <end position="272"/>
    </location>
</feature>